<dbReference type="SUPFAM" id="SSF161098">
    <property type="entry name" value="MetI-like"/>
    <property type="match status" value="1"/>
</dbReference>
<comment type="similarity">
    <text evidence="7">Belongs to the binding-protein-dependent transport system permease family.</text>
</comment>
<feature type="domain" description="ABC transmembrane type-1" evidence="8">
    <location>
        <begin position="70"/>
        <end position="284"/>
    </location>
</feature>
<evidence type="ECO:0000259" key="8">
    <source>
        <dbReference type="PROSITE" id="PS50928"/>
    </source>
</evidence>
<evidence type="ECO:0000256" key="7">
    <source>
        <dbReference type="RuleBase" id="RU363032"/>
    </source>
</evidence>
<protein>
    <recommendedName>
        <fullName evidence="8">ABC transmembrane type-1 domain-containing protein</fullName>
    </recommendedName>
</protein>
<dbReference type="InterPro" id="IPR035906">
    <property type="entry name" value="MetI-like_sf"/>
</dbReference>
<feature type="transmembrane region" description="Helical" evidence="7">
    <location>
        <begin position="267"/>
        <end position="291"/>
    </location>
</feature>
<keyword evidence="10" id="KW-1185">Reference proteome</keyword>
<dbReference type="GO" id="GO:0055085">
    <property type="term" value="P:transmembrane transport"/>
    <property type="evidence" value="ECO:0007669"/>
    <property type="project" value="InterPro"/>
</dbReference>
<dbReference type="PANTHER" id="PTHR30193">
    <property type="entry name" value="ABC TRANSPORTER PERMEASE PROTEIN"/>
    <property type="match status" value="1"/>
</dbReference>
<dbReference type="InterPro" id="IPR000515">
    <property type="entry name" value="MetI-like"/>
</dbReference>
<dbReference type="Gene3D" id="1.10.3720.10">
    <property type="entry name" value="MetI-like"/>
    <property type="match status" value="1"/>
</dbReference>
<proteinExistence type="inferred from homology"/>
<keyword evidence="2 7" id="KW-0813">Transport</keyword>
<feature type="transmembrane region" description="Helical" evidence="7">
    <location>
        <begin position="12"/>
        <end position="37"/>
    </location>
</feature>
<dbReference type="OrthoDB" id="9782326at2"/>
<reference evidence="9 10" key="1">
    <citation type="journal article" date="2010" name="J. Bacteriol.">
        <title>Genome sequences of Oceanicola granulosus HTCC2516(T) and Oceanicola batsensis HTCC2597(TDelta).</title>
        <authorList>
            <person name="Thrash J.C."/>
            <person name="Cho J.C."/>
            <person name="Vergin K.L."/>
            <person name="Giovannoni S.J."/>
        </authorList>
    </citation>
    <scope>NUCLEOTIDE SEQUENCE [LARGE SCALE GENOMIC DNA]</scope>
    <source>
        <strain evidence="10">ATCC BAA-861 / DSM 15982 / KCTC 12143 / HTCC2516</strain>
    </source>
</reference>
<keyword evidence="5 7" id="KW-1133">Transmembrane helix</keyword>
<feature type="transmembrane region" description="Helical" evidence="7">
    <location>
        <begin position="74"/>
        <end position="95"/>
    </location>
</feature>
<keyword evidence="4 7" id="KW-0812">Transmembrane</keyword>
<feature type="transmembrane region" description="Helical" evidence="7">
    <location>
        <begin position="149"/>
        <end position="168"/>
    </location>
</feature>
<accession>Q2CGN1</accession>
<dbReference type="InterPro" id="IPR051393">
    <property type="entry name" value="ABC_transporter_permease"/>
</dbReference>
<evidence type="ECO:0000256" key="6">
    <source>
        <dbReference type="ARBA" id="ARBA00023136"/>
    </source>
</evidence>
<evidence type="ECO:0000256" key="4">
    <source>
        <dbReference type="ARBA" id="ARBA00022692"/>
    </source>
</evidence>
<comment type="subcellular location">
    <subcellularLocation>
        <location evidence="1 7">Cell membrane</location>
        <topology evidence="1 7">Multi-pass membrane protein</topology>
    </subcellularLocation>
</comment>
<evidence type="ECO:0000313" key="9">
    <source>
        <dbReference type="EMBL" id="EAR51904.1"/>
    </source>
</evidence>
<dbReference type="eggNOG" id="COG1175">
    <property type="taxonomic scope" value="Bacteria"/>
</dbReference>
<feature type="transmembrane region" description="Helical" evidence="7">
    <location>
        <begin position="107"/>
        <end position="129"/>
    </location>
</feature>
<feature type="transmembrane region" description="Helical" evidence="7">
    <location>
        <begin position="209"/>
        <end position="231"/>
    </location>
</feature>
<evidence type="ECO:0000256" key="5">
    <source>
        <dbReference type="ARBA" id="ARBA00022989"/>
    </source>
</evidence>
<gene>
    <name evidence="9" type="ORF">OG2516_16424</name>
</gene>
<sequence length="297" mass="32868">MATLRTREIRAGYLFILPAYALYLAFLLIPLIAAMGLSFAQMDRLSWTIDWVGGENFDWVFSDPRFWTAFGNTFYFISMSVIGNVGLGLVVALALDRAIPGPLLYFFRLAYFLPVLVSLAFVSFIWKFLYSTDLGIINYYLRQLGIPNVPWLTSSSMAMISVIIMDVWKNMGFFVIIFLAALQGVPRNLIEAAAIDGARPWVVLTRIKVPFIAPVIVFCITYATIGGLQVFDSIKILTNGGPGDATRSVVMYMVGEAFDLGDLGTGAASALILLVTIGFVIACQFGIVGFMRRRRKA</sequence>
<dbReference type="RefSeq" id="WP_007257231.1">
    <property type="nucleotide sequence ID" value="NZ_CH724111.1"/>
</dbReference>
<dbReference type="EMBL" id="AAOT01000008">
    <property type="protein sequence ID" value="EAR51904.1"/>
    <property type="molecule type" value="Genomic_DNA"/>
</dbReference>
<dbReference type="AlphaFoldDB" id="Q2CGN1"/>
<evidence type="ECO:0000256" key="2">
    <source>
        <dbReference type="ARBA" id="ARBA00022448"/>
    </source>
</evidence>
<evidence type="ECO:0000256" key="3">
    <source>
        <dbReference type="ARBA" id="ARBA00022475"/>
    </source>
</evidence>
<dbReference type="GO" id="GO:0005886">
    <property type="term" value="C:plasma membrane"/>
    <property type="evidence" value="ECO:0007669"/>
    <property type="project" value="UniProtKB-SubCell"/>
</dbReference>
<dbReference type="Pfam" id="PF00528">
    <property type="entry name" value="BPD_transp_1"/>
    <property type="match status" value="1"/>
</dbReference>
<name>Q2CGN1_OCEGH</name>
<organism evidence="9 10">
    <name type="scientific">Oceanicola granulosus (strain ATCC BAA-861 / DSM 15982 / KCTC 12143 / HTCC2516)</name>
    <dbReference type="NCBI Taxonomy" id="314256"/>
    <lineage>
        <taxon>Bacteria</taxon>
        <taxon>Pseudomonadati</taxon>
        <taxon>Pseudomonadota</taxon>
        <taxon>Alphaproteobacteria</taxon>
        <taxon>Rhodobacterales</taxon>
        <taxon>Roseobacteraceae</taxon>
        <taxon>Oceanicola</taxon>
    </lineage>
</organism>
<dbReference type="Proteomes" id="UP000003635">
    <property type="component" value="Unassembled WGS sequence"/>
</dbReference>
<dbReference type="PANTHER" id="PTHR30193:SF37">
    <property type="entry name" value="INNER MEMBRANE ABC TRANSPORTER PERMEASE PROTEIN YCJO"/>
    <property type="match status" value="1"/>
</dbReference>
<comment type="caution">
    <text evidence="9">The sequence shown here is derived from an EMBL/GenBank/DDBJ whole genome shotgun (WGS) entry which is preliminary data.</text>
</comment>
<evidence type="ECO:0000313" key="10">
    <source>
        <dbReference type="Proteomes" id="UP000003635"/>
    </source>
</evidence>
<keyword evidence="3" id="KW-1003">Cell membrane</keyword>
<dbReference type="CDD" id="cd06261">
    <property type="entry name" value="TM_PBP2"/>
    <property type="match status" value="1"/>
</dbReference>
<keyword evidence="6 7" id="KW-0472">Membrane</keyword>
<dbReference type="STRING" id="314256.OG2516_16424"/>
<dbReference type="HOGENOM" id="CLU_016047_0_2_5"/>
<dbReference type="PROSITE" id="PS50928">
    <property type="entry name" value="ABC_TM1"/>
    <property type="match status" value="1"/>
</dbReference>
<evidence type="ECO:0000256" key="1">
    <source>
        <dbReference type="ARBA" id="ARBA00004651"/>
    </source>
</evidence>